<dbReference type="Proteomes" id="UP001165960">
    <property type="component" value="Unassembled WGS sequence"/>
</dbReference>
<sequence length="289" mass="32530">MEYPSSSVFSEVKKKGRPRKSVSVTGQPRKPVAIAPGNLQPYSEFSSGLMSTLYDPCYYTTPPQPGKRHYYVPEDVEVIFTQAGKPIQPIPALAPAPPPPRIPRAPNSFMLYRKHKCKEVAANNPSLDNNGVSHLLGKMWRNETPEVRASFVAMARETKRLHQIMYPHYRYSPRFPKAKSPKKPSAEPPSHSPPATTINTALDSDFAQFLTQSFFDEIANQQPATDLQATNPTLTNFNFQLPIAELTPSFLDPSLLIQPTQFNSFLDPYPFLTQPDPSLYPLFNMYPNF</sequence>
<dbReference type="EMBL" id="QTSX02004044">
    <property type="protein sequence ID" value="KAJ9067505.1"/>
    <property type="molecule type" value="Genomic_DNA"/>
</dbReference>
<organism evidence="1 2">
    <name type="scientific">Entomophthora muscae</name>
    <dbReference type="NCBI Taxonomy" id="34485"/>
    <lineage>
        <taxon>Eukaryota</taxon>
        <taxon>Fungi</taxon>
        <taxon>Fungi incertae sedis</taxon>
        <taxon>Zoopagomycota</taxon>
        <taxon>Entomophthoromycotina</taxon>
        <taxon>Entomophthoromycetes</taxon>
        <taxon>Entomophthorales</taxon>
        <taxon>Entomophthoraceae</taxon>
        <taxon>Entomophthora</taxon>
    </lineage>
</organism>
<evidence type="ECO:0000313" key="1">
    <source>
        <dbReference type="EMBL" id="KAJ9067505.1"/>
    </source>
</evidence>
<name>A0ACC2SYW7_9FUNG</name>
<comment type="caution">
    <text evidence="1">The sequence shown here is derived from an EMBL/GenBank/DDBJ whole genome shotgun (WGS) entry which is preliminary data.</text>
</comment>
<evidence type="ECO:0000313" key="2">
    <source>
        <dbReference type="Proteomes" id="UP001165960"/>
    </source>
</evidence>
<reference evidence="1" key="1">
    <citation type="submission" date="2022-04" db="EMBL/GenBank/DDBJ databases">
        <title>Genome of the entomopathogenic fungus Entomophthora muscae.</title>
        <authorList>
            <person name="Elya C."/>
            <person name="Lovett B.R."/>
            <person name="Lee E."/>
            <person name="Macias A.M."/>
            <person name="Hajek A.E."/>
            <person name="De Bivort B.L."/>
            <person name="Kasson M.T."/>
            <person name="De Fine Licht H.H."/>
            <person name="Stajich J.E."/>
        </authorList>
    </citation>
    <scope>NUCLEOTIDE SEQUENCE</scope>
    <source>
        <strain evidence="1">Berkeley</strain>
    </source>
</reference>
<accession>A0ACC2SYW7</accession>
<keyword evidence="2" id="KW-1185">Reference proteome</keyword>
<gene>
    <name evidence="1" type="ORF">DSO57_1038486</name>
</gene>
<proteinExistence type="predicted"/>
<protein>
    <submittedName>
        <fullName evidence="1">Uncharacterized protein</fullName>
    </submittedName>
</protein>